<comment type="caution">
    <text evidence="1">The sequence shown here is derived from an EMBL/GenBank/DDBJ whole genome shotgun (WGS) entry which is preliminary data.</text>
</comment>
<sequence length="100" mass="11594">MQTTTAIFAPENEETVSKQGNEAGPYPCPRPHQSRKHNRPLGSSYFSSQSLVRTYQSGIQFIAVRAFYFCELQWLRIFSLVRKAMSRRPSAATWLRPWKL</sequence>
<name>A0ACB7I5Q4_MANES</name>
<accession>A0ACB7I5Q4</accession>
<dbReference type="Proteomes" id="UP000091857">
    <property type="component" value="Chromosome 2"/>
</dbReference>
<organism evidence="1 2">
    <name type="scientific">Manihot esculenta</name>
    <name type="common">Cassava</name>
    <name type="synonym">Jatropha manihot</name>
    <dbReference type="NCBI Taxonomy" id="3983"/>
    <lineage>
        <taxon>Eukaryota</taxon>
        <taxon>Viridiplantae</taxon>
        <taxon>Streptophyta</taxon>
        <taxon>Embryophyta</taxon>
        <taxon>Tracheophyta</taxon>
        <taxon>Spermatophyta</taxon>
        <taxon>Magnoliopsida</taxon>
        <taxon>eudicotyledons</taxon>
        <taxon>Gunneridae</taxon>
        <taxon>Pentapetalae</taxon>
        <taxon>rosids</taxon>
        <taxon>fabids</taxon>
        <taxon>Malpighiales</taxon>
        <taxon>Euphorbiaceae</taxon>
        <taxon>Crotonoideae</taxon>
        <taxon>Manihoteae</taxon>
        <taxon>Manihot</taxon>
    </lineage>
</organism>
<gene>
    <name evidence="1" type="ORF">MANES_02G068550v8</name>
</gene>
<protein>
    <submittedName>
        <fullName evidence="1">Uncharacterized protein</fullName>
    </submittedName>
</protein>
<proteinExistence type="predicted"/>
<reference evidence="2" key="1">
    <citation type="journal article" date="2016" name="Nat. Biotechnol.">
        <title>Sequencing wild and cultivated cassava and related species reveals extensive interspecific hybridization and genetic diversity.</title>
        <authorList>
            <person name="Bredeson J.V."/>
            <person name="Lyons J.B."/>
            <person name="Prochnik S.E."/>
            <person name="Wu G.A."/>
            <person name="Ha C.M."/>
            <person name="Edsinger-Gonzales E."/>
            <person name="Grimwood J."/>
            <person name="Schmutz J."/>
            <person name="Rabbi I.Y."/>
            <person name="Egesi C."/>
            <person name="Nauluvula P."/>
            <person name="Lebot V."/>
            <person name="Ndunguru J."/>
            <person name="Mkamilo G."/>
            <person name="Bart R.S."/>
            <person name="Setter T.L."/>
            <person name="Gleadow R.M."/>
            <person name="Kulakow P."/>
            <person name="Ferguson M.E."/>
            <person name="Rounsley S."/>
            <person name="Rokhsar D.S."/>
        </authorList>
    </citation>
    <scope>NUCLEOTIDE SEQUENCE [LARGE SCALE GENOMIC DNA]</scope>
    <source>
        <strain evidence="2">cv. AM560-2</strain>
    </source>
</reference>
<keyword evidence="2" id="KW-1185">Reference proteome</keyword>
<evidence type="ECO:0000313" key="2">
    <source>
        <dbReference type="Proteomes" id="UP000091857"/>
    </source>
</evidence>
<dbReference type="EMBL" id="CM004388">
    <property type="protein sequence ID" value="KAG8659731.1"/>
    <property type="molecule type" value="Genomic_DNA"/>
</dbReference>
<evidence type="ECO:0000313" key="1">
    <source>
        <dbReference type="EMBL" id="KAG8659731.1"/>
    </source>
</evidence>